<dbReference type="InterPro" id="IPR050087">
    <property type="entry name" value="AON_synthase_class-II"/>
</dbReference>
<evidence type="ECO:0000259" key="5">
    <source>
        <dbReference type="Pfam" id="PF00155"/>
    </source>
</evidence>
<sequence>MRLSRAGSCISFKHKSVGDLQHQLLTLLEKDALIGKGGRNVFIAIESLYSMDGDLAPIRDMDIVEVVDRLLPHGNGHIVVDEAHSTGVYGLQGRGVVCRLGLEDKIFARLHTFGKALTSQGGTFSSQNFAFQNVLMEKAIILCSEVARQFALGSVLAINLQDDISGYNSTAARDLQGRL</sequence>
<dbReference type="Proteomes" id="UP000256328">
    <property type="component" value="Unassembled WGS sequence"/>
</dbReference>
<comment type="similarity">
    <text evidence="2">Belongs to the class-II pyridoxal-phosphate-dependent aminotransferase family. BioF subfamily.</text>
</comment>
<dbReference type="GO" id="GO:0030170">
    <property type="term" value="F:pyridoxal phosphate binding"/>
    <property type="evidence" value="ECO:0007669"/>
    <property type="project" value="InterPro"/>
</dbReference>
<reference evidence="6 7" key="1">
    <citation type="journal article" date="2018" name="IMA Fungus">
        <title>IMA Genome-F 9: Draft genome sequence of Annulohypoxylon stygium, Aspergillus mulundensis, Berkeleyomyces basicola (syn. Thielaviopsis basicola), Ceratocystis smalleyi, two Cercospora beticola strains, Coleophoma cylindrospora, Fusarium fracticaudum, Phialophora cf. hyalina, and Morchella septimelata.</title>
        <authorList>
            <person name="Wingfield B.D."/>
            <person name="Bills G.F."/>
            <person name="Dong Y."/>
            <person name="Huang W."/>
            <person name="Nel W.J."/>
            <person name="Swalarsk-Parry B.S."/>
            <person name="Vaghefi N."/>
            <person name="Wilken P.M."/>
            <person name="An Z."/>
            <person name="de Beer Z.W."/>
            <person name="De Vos L."/>
            <person name="Chen L."/>
            <person name="Duong T.A."/>
            <person name="Gao Y."/>
            <person name="Hammerbacher A."/>
            <person name="Kikkert J.R."/>
            <person name="Li Y."/>
            <person name="Li H."/>
            <person name="Li K."/>
            <person name="Li Q."/>
            <person name="Liu X."/>
            <person name="Ma X."/>
            <person name="Naidoo K."/>
            <person name="Pethybridge S.J."/>
            <person name="Sun J."/>
            <person name="Steenkamp E.T."/>
            <person name="van der Nest M.A."/>
            <person name="van Wyk S."/>
            <person name="Wingfield M.J."/>
            <person name="Xiong C."/>
            <person name="Yue Q."/>
            <person name="Zhang X."/>
        </authorList>
    </citation>
    <scope>NUCLEOTIDE SEQUENCE [LARGE SCALE GENOMIC DNA]</scope>
    <source>
        <strain evidence="6 7">BP5796</strain>
    </source>
</reference>
<evidence type="ECO:0000256" key="3">
    <source>
        <dbReference type="ARBA" id="ARBA00022679"/>
    </source>
</evidence>
<proteinExistence type="inferred from homology"/>
<dbReference type="PANTHER" id="PTHR13693:SF77">
    <property type="entry name" value="8-AMINO-7-OXONONANOATE SYNTHASE"/>
    <property type="match status" value="1"/>
</dbReference>
<evidence type="ECO:0000313" key="7">
    <source>
        <dbReference type="Proteomes" id="UP000256328"/>
    </source>
</evidence>
<evidence type="ECO:0000256" key="2">
    <source>
        <dbReference type="ARBA" id="ARBA00010008"/>
    </source>
</evidence>
<protein>
    <recommendedName>
        <fullName evidence="5">Aminotransferase class I/classII large domain-containing protein</fullName>
    </recommendedName>
</protein>
<evidence type="ECO:0000256" key="1">
    <source>
        <dbReference type="ARBA" id="ARBA00001933"/>
    </source>
</evidence>
<gene>
    <name evidence="6" type="ORF">BP5796_04458</name>
</gene>
<dbReference type="InterPro" id="IPR015424">
    <property type="entry name" value="PyrdxlP-dep_Trfase"/>
</dbReference>
<name>A0A3D8S9D8_9HELO</name>
<dbReference type="PANTHER" id="PTHR13693">
    <property type="entry name" value="CLASS II AMINOTRANSFERASE/8-AMINO-7-OXONONANOATE SYNTHASE"/>
    <property type="match status" value="1"/>
</dbReference>
<dbReference type="SUPFAM" id="SSF53383">
    <property type="entry name" value="PLP-dependent transferases"/>
    <property type="match status" value="1"/>
</dbReference>
<dbReference type="AlphaFoldDB" id="A0A3D8S9D8"/>
<evidence type="ECO:0000313" key="6">
    <source>
        <dbReference type="EMBL" id="RDW82967.1"/>
    </source>
</evidence>
<keyword evidence="7" id="KW-1185">Reference proteome</keyword>
<feature type="domain" description="Aminotransferase class I/classII large" evidence="5">
    <location>
        <begin position="32"/>
        <end position="128"/>
    </location>
</feature>
<organism evidence="6 7">
    <name type="scientific">Coleophoma crateriformis</name>
    <dbReference type="NCBI Taxonomy" id="565419"/>
    <lineage>
        <taxon>Eukaryota</taxon>
        <taxon>Fungi</taxon>
        <taxon>Dikarya</taxon>
        <taxon>Ascomycota</taxon>
        <taxon>Pezizomycotina</taxon>
        <taxon>Leotiomycetes</taxon>
        <taxon>Helotiales</taxon>
        <taxon>Dermateaceae</taxon>
        <taxon>Coleophoma</taxon>
    </lineage>
</organism>
<keyword evidence="3" id="KW-0808">Transferase</keyword>
<keyword evidence="4" id="KW-0663">Pyridoxal phosphate</keyword>
<comment type="cofactor">
    <cofactor evidence="1">
        <name>pyridoxal 5'-phosphate</name>
        <dbReference type="ChEBI" id="CHEBI:597326"/>
    </cofactor>
</comment>
<evidence type="ECO:0000256" key="4">
    <source>
        <dbReference type="ARBA" id="ARBA00022898"/>
    </source>
</evidence>
<dbReference type="GO" id="GO:0009102">
    <property type="term" value="P:biotin biosynthetic process"/>
    <property type="evidence" value="ECO:0007669"/>
    <property type="project" value="TreeGrafter"/>
</dbReference>
<accession>A0A3D8S9D8</accession>
<dbReference type="InterPro" id="IPR004839">
    <property type="entry name" value="Aminotransferase_I/II_large"/>
</dbReference>
<dbReference type="Gene3D" id="3.40.640.10">
    <property type="entry name" value="Type I PLP-dependent aspartate aminotransferase-like (Major domain)"/>
    <property type="match status" value="1"/>
</dbReference>
<dbReference type="OrthoDB" id="2382073at2759"/>
<comment type="caution">
    <text evidence="6">The sequence shown here is derived from an EMBL/GenBank/DDBJ whole genome shotgun (WGS) entry which is preliminary data.</text>
</comment>
<dbReference type="InterPro" id="IPR015421">
    <property type="entry name" value="PyrdxlP-dep_Trfase_major"/>
</dbReference>
<dbReference type="Pfam" id="PF00155">
    <property type="entry name" value="Aminotran_1_2"/>
    <property type="match status" value="1"/>
</dbReference>
<dbReference type="EMBL" id="PDLN01000006">
    <property type="protein sequence ID" value="RDW82967.1"/>
    <property type="molecule type" value="Genomic_DNA"/>
</dbReference>
<dbReference type="GO" id="GO:0016740">
    <property type="term" value="F:transferase activity"/>
    <property type="evidence" value="ECO:0007669"/>
    <property type="project" value="UniProtKB-KW"/>
</dbReference>